<dbReference type="GO" id="GO:0035197">
    <property type="term" value="F:siRNA binding"/>
    <property type="evidence" value="ECO:0007669"/>
    <property type="project" value="TreeGrafter"/>
</dbReference>
<dbReference type="GO" id="GO:0031048">
    <property type="term" value="P:regulatory ncRNA-mediated heterochromatin formation"/>
    <property type="evidence" value="ECO:0007669"/>
    <property type="project" value="TreeGrafter"/>
</dbReference>
<gene>
    <name evidence="2" type="ORF">SPPG_01593</name>
</gene>
<dbReference type="OrthoDB" id="421951at2759"/>
<dbReference type="GeneID" id="27685245"/>
<evidence type="ECO:0000313" key="2">
    <source>
        <dbReference type="EMBL" id="KND04158.1"/>
    </source>
</evidence>
<dbReference type="InterPro" id="IPR029058">
    <property type="entry name" value="AB_hydrolase_fold"/>
</dbReference>
<dbReference type="InterPro" id="IPR053858">
    <property type="entry name" value="Arb2_dom"/>
</dbReference>
<dbReference type="InterPro" id="IPR048263">
    <property type="entry name" value="Arb2"/>
</dbReference>
<feature type="domain" description="Arb2" evidence="1">
    <location>
        <begin position="24"/>
        <end position="127"/>
    </location>
</feature>
<dbReference type="Gene3D" id="3.40.50.1820">
    <property type="entry name" value="alpha/beta hydrolase"/>
    <property type="match status" value="1"/>
</dbReference>
<dbReference type="VEuPathDB" id="FungiDB:SPPG_01593"/>
<dbReference type="eggNOG" id="KOG3967">
    <property type="taxonomic scope" value="Eukaryota"/>
</dbReference>
<evidence type="ECO:0000259" key="1">
    <source>
        <dbReference type="Pfam" id="PF22749"/>
    </source>
</evidence>
<dbReference type="Pfam" id="PF22749">
    <property type="entry name" value="Arb2"/>
    <property type="match status" value="2"/>
</dbReference>
<feature type="domain" description="Arb2" evidence="1">
    <location>
        <begin position="147"/>
        <end position="290"/>
    </location>
</feature>
<reference evidence="2 3" key="1">
    <citation type="submission" date="2009-08" db="EMBL/GenBank/DDBJ databases">
        <title>The Genome Sequence of Spizellomyces punctatus strain DAOM BR117.</title>
        <authorList>
            <consortium name="The Broad Institute Genome Sequencing Platform"/>
            <person name="Russ C."/>
            <person name="Cuomo C."/>
            <person name="Shea T."/>
            <person name="Young S.K."/>
            <person name="Zeng Q."/>
            <person name="Koehrsen M."/>
            <person name="Haas B."/>
            <person name="Borodovsky M."/>
            <person name="Guigo R."/>
            <person name="Alvarado L."/>
            <person name="Berlin A."/>
            <person name="Bochicchio J."/>
            <person name="Borenstein D."/>
            <person name="Chapman S."/>
            <person name="Chen Z."/>
            <person name="Engels R."/>
            <person name="Freedman E."/>
            <person name="Gellesch M."/>
            <person name="Goldberg J."/>
            <person name="Griggs A."/>
            <person name="Gujja S."/>
            <person name="Heiman D."/>
            <person name="Hepburn T."/>
            <person name="Howarth C."/>
            <person name="Jen D."/>
            <person name="Larson L."/>
            <person name="Lewis B."/>
            <person name="Mehta T."/>
            <person name="Park D."/>
            <person name="Pearson M."/>
            <person name="Roberts A."/>
            <person name="Saif S."/>
            <person name="Shenoy N."/>
            <person name="Sisk P."/>
            <person name="Stolte C."/>
            <person name="Sykes S."/>
            <person name="Thomson T."/>
            <person name="Walk T."/>
            <person name="White J."/>
            <person name="Yandava C."/>
            <person name="Burger G."/>
            <person name="Gray M.W."/>
            <person name="Holland P.W.H."/>
            <person name="King N."/>
            <person name="Lang F.B.F."/>
            <person name="Roger A.J."/>
            <person name="Ruiz-Trillo I."/>
            <person name="Lander E."/>
            <person name="Nusbaum C."/>
        </authorList>
    </citation>
    <scope>NUCLEOTIDE SEQUENCE [LARGE SCALE GENOMIC DNA]</scope>
    <source>
        <strain evidence="2 3">DAOM BR117</strain>
    </source>
</reference>
<dbReference type="SUPFAM" id="SSF53474">
    <property type="entry name" value="alpha/beta-Hydrolases"/>
    <property type="match status" value="1"/>
</dbReference>
<dbReference type="EMBL" id="KQ257451">
    <property type="protein sequence ID" value="KND04158.1"/>
    <property type="molecule type" value="Genomic_DNA"/>
</dbReference>
<evidence type="ECO:0000313" key="3">
    <source>
        <dbReference type="Proteomes" id="UP000053201"/>
    </source>
</evidence>
<dbReference type="PANTHER" id="PTHR21357:SF4">
    <property type="entry name" value="FAM172 FAMILY PROTEIN HOMOLOG CG10038"/>
    <property type="match status" value="1"/>
</dbReference>
<dbReference type="PANTHER" id="PTHR21357">
    <property type="entry name" value="FAM172 FAMILY PROTEIN HOMOLOG CG10038"/>
    <property type="match status" value="1"/>
</dbReference>
<organism evidence="2 3">
    <name type="scientific">Spizellomyces punctatus (strain DAOM BR117)</name>
    <dbReference type="NCBI Taxonomy" id="645134"/>
    <lineage>
        <taxon>Eukaryota</taxon>
        <taxon>Fungi</taxon>
        <taxon>Fungi incertae sedis</taxon>
        <taxon>Chytridiomycota</taxon>
        <taxon>Chytridiomycota incertae sedis</taxon>
        <taxon>Chytridiomycetes</taxon>
        <taxon>Spizellomycetales</taxon>
        <taxon>Spizellomycetaceae</taxon>
        <taxon>Spizellomyces</taxon>
    </lineage>
</organism>
<dbReference type="OMA" id="LAFVELX"/>
<sequence length="350" mass="39529">MTSNTSSSSSTLSSSSKSDRKFRFPFTLPEFGYHFNTLGELRKIDSDERFKFNVHPTDKDYNEAHYESLGAVIDKHIEDRLERDVGLLRMQIPVDDRENEAKSKIFMSKDALTSTKPLLVLVPGRHRRFVSSVPNLSYSPPSNYGTTSIGQWARRIIINDNINIGAMLEYLKQANEEGYDVLLTNPNENTGRLSGILKWIRGNETPSNHLLYVWDSILKKVNKPIVFVAHSAGGIAVFNLFKERPDETMARVKGIALTDSLHDATVITWQRVRRWFAKKATNWVPSPLPVNTLITRGITSKCGCPCRAAGHTEHAYTTVTAKEAVFAFLEDMIKSKEEAGEEIEIHGREE</sequence>
<dbReference type="AlphaFoldDB" id="A0A0L0HST1"/>
<dbReference type="Proteomes" id="UP000053201">
    <property type="component" value="Unassembled WGS sequence"/>
</dbReference>
<name>A0A0L0HST1_SPIPD</name>
<dbReference type="InParanoid" id="A0A0L0HST1"/>
<protein>
    <recommendedName>
        <fullName evidence="1">Arb2 domain-containing protein</fullName>
    </recommendedName>
</protein>
<proteinExistence type="predicted"/>
<dbReference type="STRING" id="645134.A0A0L0HST1"/>
<keyword evidence="3" id="KW-1185">Reference proteome</keyword>
<dbReference type="GO" id="GO:0005634">
    <property type="term" value="C:nucleus"/>
    <property type="evidence" value="ECO:0007669"/>
    <property type="project" value="TreeGrafter"/>
</dbReference>
<dbReference type="RefSeq" id="XP_016612197.1">
    <property type="nucleotide sequence ID" value="XM_016749910.1"/>
</dbReference>
<accession>A0A0L0HST1</accession>